<evidence type="ECO:0000313" key="3">
    <source>
        <dbReference type="Proteomes" id="UP000179270"/>
    </source>
</evidence>
<name>A0A1F7I6L7_9BACT</name>
<comment type="caution">
    <text evidence="2">The sequence shown here is derived from an EMBL/GenBank/DDBJ whole genome shotgun (WGS) entry which is preliminary data.</text>
</comment>
<evidence type="ECO:0000256" key="1">
    <source>
        <dbReference type="SAM" id="Phobius"/>
    </source>
</evidence>
<keyword evidence="1" id="KW-1133">Transmembrane helix</keyword>
<gene>
    <name evidence="2" type="ORF">A3A74_06785</name>
</gene>
<dbReference type="InterPro" id="IPR044020">
    <property type="entry name" value="DUF5676"/>
</dbReference>
<dbReference type="STRING" id="1802055.A3A74_06785"/>
<protein>
    <submittedName>
        <fullName evidence="2">Uncharacterized protein</fullName>
    </submittedName>
</protein>
<keyword evidence="1" id="KW-0472">Membrane</keyword>
<feature type="transmembrane region" description="Helical" evidence="1">
    <location>
        <begin position="59"/>
        <end position="85"/>
    </location>
</feature>
<dbReference type="AlphaFoldDB" id="A0A1F7I6L7"/>
<evidence type="ECO:0000313" key="2">
    <source>
        <dbReference type="EMBL" id="OGK39010.1"/>
    </source>
</evidence>
<organism evidence="2 3">
    <name type="scientific">Candidatus Roizmanbacteria bacterium RIFCSPLOWO2_01_FULL_35_13</name>
    <dbReference type="NCBI Taxonomy" id="1802055"/>
    <lineage>
        <taxon>Bacteria</taxon>
        <taxon>Candidatus Roizmaniibacteriota</taxon>
    </lineage>
</organism>
<dbReference type="EMBL" id="MGAF01000061">
    <property type="protein sequence ID" value="OGK39010.1"/>
    <property type="molecule type" value="Genomic_DNA"/>
</dbReference>
<reference evidence="2 3" key="1">
    <citation type="journal article" date="2016" name="Nat. Commun.">
        <title>Thousands of microbial genomes shed light on interconnected biogeochemical processes in an aquifer system.</title>
        <authorList>
            <person name="Anantharaman K."/>
            <person name="Brown C.T."/>
            <person name="Hug L.A."/>
            <person name="Sharon I."/>
            <person name="Castelle C.J."/>
            <person name="Probst A.J."/>
            <person name="Thomas B.C."/>
            <person name="Singh A."/>
            <person name="Wilkins M.J."/>
            <person name="Karaoz U."/>
            <person name="Brodie E.L."/>
            <person name="Williams K.H."/>
            <person name="Hubbard S.S."/>
            <person name="Banfield J.F."/>
        </authorList>
    </citation>
    <scope>NUCLEOTIDE SEQUENCE [LARGE SCALE GENOMIC DNA]</scope>
</reference>
<feature type="transmembrane region" description="Helical" evidence="1">
    <location>
        <begin position="7"/>
        <end position="30"/>
    </location>
</feature>
<sequence length="96" mass="10604">MKTNKMVLANAFALTIGIVYVVCRILVSIFPELFLQISRSWFHIIDLTNAGQADSGSGLFVVGLISSVVTAWLFGYLLGWSIEFFNNATSQSNKKI</sequence>
<dbReference type="Pfam" id="PF18926">
    <property type="entry name" value="DUF5676"/>
    <property type="match status" value="1"/>
</dbReference>
<keyword evidence="1" id="KW-0812">Transmembrane</keyword>
<proteinExistence type="predicted"/>
<accession>A0A1F7I6L7</accession>
<dbReference type="Proteomes" id="UP000179270">
    <property type="component" value="Unassembled WGS sequence"/>
</dbReference>